<dbReference type="OrthoDB" id="5282002at2759"/>
<organism evidence="2 3">
    <name type="scientific">Aspergillus calidoustus</name>
    <dbReference type="NCBI Taxonomy" id="454130"/>
    <lineage>
        <taxon>Eukaryota</taxon>
        <taxon>Fungi</taxon>
        <taxon>Dikarya</taxon>
        <taxon>Ascomycota</taxon>
        <taxon>Pezizomycotina</taxon>
        <taxon>Eurotiomycetes</taxon>
        <taxon>Eurotiomycetidae</taxon>
        <taxon>Eurotiales</taxon>
        <taxon>Aspergillaceae</taxon>
        <taxon>Aspergillus</taxon>
        <taxon>Aspergillus subgen. Nidulantes</taxon>
    </lineage>
</organism>
<proteinExistence type="predicted"/>
<dbReference type="Proteomes" id="UP000054771">
    <property type="component" value="Unassembled WGS sequence"/>
</dbReference>
<dbReference type="AlphaFoldDB" id="A0A0U5C185"/>
<evidence type="ECO:0000313" key="3">
    <source>
        <dbReference type="Proteomes" id="UP000054771"/>
    </source>
</evidence>
<dbReference type="STRING" id="454130.A0A0U5C185"/>
<dbReference type="EMBL" id="CDMC01000001">
    <property type="protein sequence ID" value="CEL00665.1"/>
    <property type="molecule type" value="Genomic_DNA"/>
</dbReference>
<sequence>MAQKYGSRRCTKVGFKTCRDCHLVLVCYRSAFPFALDLSLTTLGSTVAKYVKSPIGQYIKSWRPSWDTEDRVPTFIDNQILEGPFVLHDFGGTKTFWGRVPAIDLLQLKDNEGRAISQDLVLLLAGCGDLRSLIKTINALPEAYTGCLDVDLNDKEEMVVARNVILLLVALNFPPNEASVLMLHLWYSAFLPKDLLQSVQTKIVPLLQGLLTLEREEPTSISRRTFSFHGVTLTAFLPGSFWEKILSDFARCFSTPFSEAAALRQSVTMAAHRQDYVDRALFRLPPPWRLAHMRFREDGLLLPFGASRDEFNIPNPLFFQTTESWPMPDSADPLDGWKLAEILQSSYGATNDIHGQLYLHVLGFLREFCEKLPGLKLTISLLNMDAFDLPTNLGMFYGKERAYDRIDLASVAKTGPQLAEALDSFGPLLQSKTQNPRATVLTMFPDIALRMRTFADQKNWLSRKTVTVQQFLSLDSADLSHGCYKADYLNFLSAHDLFLNRNAIFNRFIQSARLAQIATSVGLEMKPKHTVIAKWPLRLPKSPTKHDFEMLHWSSHHGSERYIEWQRAR</sequence>
<evidence type="ECO:0000259" key="1">
    <source>
        <dbReference type="Pfam" id="PF14737"/>
    </source>
</evidence>
<dbReference type="Pfam" id="PF14737">
    <property type="entry name" value="DUF4470"/>
    <property type="match status" value="1"/>
</dbReference>
<keyword evidence="3" id="KW-1185">Reference proteome</keyword>
<name>A0A0U5C185_ASPCI</name>
<dbReference type="OMA" id="HKLDCKS"/>
<evidence type="ECO:0000313" key="2">
    <source>
        <dbReference type="EMBL" id="CEL00665.1"/>
    </source>
</evidence>
<accession>A0A0U5C185</accession>
<reference evidence="3" key="1">
    <citation type="journal article" date="2016" name="Genome Announc.">
        <title>Draft genome sequences of fungus Aspergillus calidoustus.</title>
        <authorList>
            <person name="Horn F."/>
            <person name="Linde J."/>
            <person name="Mattern D.J."/>
            <person name="Walther G."/>
            <person name="Guthke R."/>
            <person name="Scherlach K."/>
            <person name="Martin K."/>
            <person name="Brakhage A.A."/>
            <person name="Petzke L."/>
            <person name="Valiante V."/>
        </authorList>
    </citation>
    <scope>NUCLEOTIDE SEQUENCE [LARGE SCALE GENOMIC DNA]</scope>
    <source>
        <strain evidence="3">SF006504</strain>
    </source>
</reference>
<protein>
    <recommendedName>
        <fullName evidence="1">DUF4470 domain-containing protein</fullName>
    </recommendedName>
</protein>
<dbReference type="InterPro" id="IPR027974">
    <property type="entry name" value="DUF4470"/>
</dbReference>
<feature type="domain" description="DUF4470" evidence="1">
    <location>
        <begin position="96"/>
        <end position="191"/>
    </location>
</feature>
<gene>
    <name evidence="2" type="ORF">ASPCAL00263</name>
</gene>